<dbReference type="EMBL" id="LN902843">
    <property type="protein sequence ID" value="CDI97053.1"/>
    <property type="molecule type" value="Genomic_DNA"/>
</dbReference>
<dbReference type="OrthoDB" id="6240502at2759"/>
<reference evidence="2" key="1">
    <citation type="journal article" date="2013" name="Nature">
        <title>The genomes of four tapeworm species reveal adaptations to parasitism.</title>
        <authorList>
            <person name="Tsai I.J."/>
            <person name="Zarowiecki M."/>
            <person name="Holroyd N."/>
            <person name="Garciarrubio A."/>
            <person name="Sanchez-Flores A."/>
            <person name="Brooks K.L."/>
            <person name="Tracey A."/>
            <person name="Bobes R.J."/>
            <person name="Fragoso G."/>
            <person name="Sciutto E."/>
            <person name="Aslett M."/>
            <person name="Beasley H."/>
            <person name="Bennett H.M."/>
            <person name="Cai J."/>
            <person name="Camicia F."/>
            <person name="Clark R."/>
            <person name="Cucher M."/>
            <person name="De Silva N."/>
            <person name="Day T.A."/>
            <person name="Deplazes P."/>
            <person name="Estrada K."/>
            <person name="Fernandez C."/>
            <person name="Holland P.W."/>
            <person name="Hou J."/>
            <person name="Hu S."/>
            <person name="Huckvale T."/>
            <person name="Hung S.S."/>
            <person name="Kamenetzky L."/>
            <person name="Keane J.A."/>
            <person name="Kiss F."/>
            <person name="Koziol U."/>
            <person name="Lambert O."/>
            <person name="Liu K."/>
            <person name="Luo X."/>
            <person name="Luo Y."/>
            <person name="Macchiaroli N."/>
            <person name="Nichol S."/>
            <person name="Paps J."/>
            <person name="Parkinson J."/>
            <person name="Pouchkina-Stantcheva N."/>
            <person name="Riddiford N."/>
            <person name="Rosenzvit M."/>
            <person name="Salinas G."/>
            <person name="Wasmuth J.D."/>
            <person name="Zamanian M."/>
            <person name="Zheng Y."/>
            <person name="Cai X."/>
            <person name="Soberon X."/>
            <person name="Olson P.D."/>
            <person name="Laclette J.P."/>
            <person name="Brehm K."/>
            <person name="Berriman M."/>
            <person name="Garciarrubio A."/>
            <person name="Bobes R.J."/>
            <person name="Fragoso G."/>
            <person name="Sanchez-Flores A."/>
            <person name="Estrada K."/>
            <person name="Cevallos M.A."/>
            <person name="Morett E."/>
            <person name="Gonzalez V."/>
            <person name="Portillo T."/>
            <person name="Ochoa-Leyva A."/>
            <person name="Jose M.V."/>
            <person name="Sciutto E."/>
            <person name="Landa A."/>
            <person name="Jimenez L."/>
            <person name="Valdes V."/>
            <person name="Carrero J.C."/>
            <person name="Larralde C."/>
            <person name="Morales-Montor J."/>
            <person name="Limon-Lason J."/>
            <person name="Soberon X."/>
            <person name="Laclette J.P."/>
        </authorList>
    </citation>
    <scope>NUCLEOTIDE SEQUENCE [LARGE SCALE GENOMIC DNA]</scope>
</reference>
<gene>
    <name evidence="2" type="ORF">EmuJ_000080000</name>
</gene>
<feature type="coiled-coil region" evidence="1">
    <location>
        <begin position="52"/>
        <end position="86"/>
    </location>
</feature>
<keyword evidence="3" id="KW-1185">Reference proteome</keyword>
<organism evidence="2 3">
    <name type="scientific">Echinococcus multilocularis</name>
    <name type="common">Fox tapeworm</name>
    <dbReference type="NCBI Taxonomy" id="6211"/>
    <lineage>
        <taxon>Eukaryota</taxon>
        <taxon>Metazoa</taxon>
        <taxon>Spiralia</taxon>
        <taxon>Lophotrochozoa</taxon>
        <taxon>Platyhelminthes</taxon>
        <taxon>Cestoda</taxon>
        <taxon>Eucestoda</taxon>
        <taxon>Cyclophyllidea</taxon>
        <taxon>Taeniidae</taxon>
        <taxon>Echinococcus</taxon>
    </lineage>
</organism>
<evidence type="ECO:0000313" key="2">
    <source>
        <dbReference type="EMBL" id="CDI97053.1"/>
    </source>
</evidence>
<evidence type="ECO:0000313" key="3">
    <source>
        <dbReference type="Proteomes" id="UP000017246"/>
    </source>
</evidence>
<dbReference type="AlphaFoldDB" id="A0A087VXN2"/>
<name>A0A087VXN2_ECHMU</name>
<dbReference type="OMA" id="NCEAAFG"/>
<sequence>MPTLITSQIDKLNAILVSAASSDAISMLIQSVDENDPPTTHLPDTAKIFESLSQKQKQVDEYTRRIDDLRERIRTMRQRVLEKLKDAGYNDGDVPLFYEELKNRLDFKVNHLTSIMVKKREFLEEAIHLRDIEKEKLDVSQREANTTTNVQQLPSPEANVNTLIEKWMNSRLGDLLLLDNAHVVLDTSASSILKENPTTSPASGGRIRCLLKQPRNCEAAFGVDNLHPLGGSMEAMKIAQAATQAMTPSVAVNYAIWKQLSETIK</sequence>
<proteinExistence type="predicted"/>
<protein>
    <submittedName>
        <fullName evidence="2">Uncharacterized protein</fullName>
    </submittedName>
</protein>
<reference evidence="2" key="2">
    <citation type="submission" date="2015-11" db="EMBL/GenBank/DDBJ databases">
        <authorList>
            <person name="Zhang Y."/>
            <person name="Guo Z."/>
        </authorList>
    </citation>
    <scope>NUCLEOTIDE SEQUENCE</scope>
</reference>
<evidence type="ECO:0000256" key="1">
    <source>
        <dbReference type="SAM" id="Coils"/>
    </source>
</evidence>
<accession>A0A087VXN2</accession>
<keyword evidence="1" id="KW-0175">Coiled coil</keyword>
<dbReference type="Proteomes" id="UP000017246">
    <property type="component" value="Unassembled WGS sequence"/>
</dbReference>